<comment type="function">
    <text evidence="6">Required for chromosome condensation and partitioning.</text>
</comment>
<feature type="coiled-coil region" evidence="6">
    <location>
        <begin position="1021"/>
        <end position="1083"/>
    </location>
</feature>
<keyword evidence="10" id="KW-1185">Reference proteome</keyword>
<keyword evidence="5 6" id="KW-0238">DNA-binding</keyword>
<dbReference type="InterPro" id="IPR036277">
    <property type="entry name" value="SMC_hinge_sf"/>
</dbReference>
<evidence type="ECO:0000256" key="5">
    <source>
        <dbReference type="ARBA" id="ARBA00023125"/>
    </source>
</evidence>
<dbReference type="InterPro" id="IPR011890">
    <property type="entry name" value="SMC_prok"/>
</dbReference>
<feature type="region of interest" description="Disordered" evidence="7">
    <location>
        <begin position="420"/>
        <end position="442"/>
    </location>
</feature>
<evidence type="ECO:0000256" key="1">
    <source>
        <dbReference type="ARBA" id="ARBA00022490"/>
    </source>
</evidence>
<feature type="compositionally biased region" description="Basic and acidic residues" evidence="7">
    <location>
        <begin position="420"/>
        <end position="430"/>
    </location>
</feature>
<feature type="domain" description="SMC hinge" evidence="8">
    <location>
        <begin position="543"/>
        <end position="654"/>
    </location>
</feature>
<dbReference type="EMBL" id="BOOB01000028">
    <property type="protein sequence ID" value="GIH33840.1"/>
    <property type="molecule type" value="Genomic_DNA"/>
</dbReference>
<keyword evidence="3 6" id="KW-0067">ATP-binding</keyword>
<comment type="caution">
    <text evidence="9">The sequence shown here is derived from an EMBL/GenBank/DDBJ whole genome shotgun (WGS) entry which is preliminary data.</text>
</comment>
<evidence type="ECO:0000259" key="8">
    <source>
        <dbReference type="SMART" id="SM00968"/>
    </source>
</evidence>
<evidence type="ECO:0000256" key="3">
    <source>
        <dbReference type="ARBA" id="ARBA00022840"/>
    </source>
</evidence>
<dbReference type="InterPro" id="IPR027417">
    <property type="entry name" value="P-loop_NTPase"/>
</dbReference>
<dbReference type="Gene3D" id="1.20.1060.20">
    <property type="match status" value="1"/>
</dbReference>
<dbReference type="Pfam" id="PF02463">
    <property type="entry name" value="SMC_N"/>
    <property type="match status" value="1"/>
</dbReference>
<comment type="domain">
    <text evidence="6">Contains large globular domains required for ATP hydrolysis at each terminus and a third globular domain forming a flexible hinge near the middle of the molecule. These domains are separated by coiled-coil structures.</text>
</comment>
<feature type="coiled-coil region" evidence="6">
    <location>
        <begin position="920"/>
        <end position="968"/>
    </location>
</feature>
<evidence type="ECO:0000256" key="2">
    <source>
        <dbReference type="ARBA" id="ARBA00022741"/>
    </source>
</evidence>
<feature type="compositionally biased region" description="Basic and acidic residues" evidence="7">
    <location>
        <begin position="262"/>
        <end position="271"/>
    </location>
</feature>
<sequence length="1237" mass="133250">MYLKTLTLRGFKSFASATTLRFEPGITAVVGPNGSGKSNVVDALAWVMGEHSAKSLRGGKMEDVIFAGTSSRPPLGRAEVTLTIDNGDGALPIDYTEVTISRLMFRSGQSEYAINGDTCRLLDIQELLSDSGIGREMHVIVGQGQLDQVLHAGPEERRAFIEEAAGVLKHRKRKEKALRKLDAMQANLTRVQDLVAELRRQLKPLGRQAEIARKAAVIQADLRDARLRLLADDVVTLRDTLQREEADEAAVQARRARVEAELAEGQRRETELEAAENEAQPRLKAAQETFYHLSALRERLRGVESLAAERRRHAADAASVERRGRDPEDLEREAAEVREQERVLAAELDEARERLAAAVEVRAEAEEALAAEERRLSVAARAAADRREALARLRGQVESARSRARAAGDEIGRLTKAVEDATRRAERAQDELDTGALDEPPADPELAAELETAQEGVGLARAAVEEARAVAEQAGAVVERERAALSAPVAALAAAKAAVGAARAADSESQRAVAALQARCEALEMSLAGGADGAAALLGAGLPGMLGPVATLLAVRPGAEAAVAAVLAVDGVAVASLTAAVAAVEHLRETGAGRAALLVAADRHETYDRPEPPVAGAEWAADLVAVPDELRPAVEALLSDVVVVPDLPAARKVVDSHPDLRAVTTSGDLLGVHAAHGGSGGGSSLLQMRTALDEAAADLATARAGAERHAEALAEAVAAERECQLALEEAQARVAEAQSGVSAAQSGVNDAQNRLNAAQAVLDRLRGRQREADQKAAAAAKQLARLEAAVKAAQDEAARLGGSVRDAEEAREQAQAVVVELEEQLAEAEYAAELEAEPTTDTRDDLAAVCGVTRQAEMEARLTVRTAEERARGIAGRADALLRAAQRERQDRARAAADRERRRRQAEIAAAVAEGARTALTALEGSLARAAEERDEAERARGQIDAELKQVRLRVRELGSELDALVNRVHGSEMARTERRLRLEQMEQRALEEYGIELEPLLAEYGPTAPVPGEPPVPYVREEQEKRARTAERQMTQLGKVNPLALEEFAALEERHAFLTSQLEDLKKTRRDLLLVVKEVDDRVEQVFAAAYEDVAREFEQIFGRVFPGGEGRLLLTDPSDMLTTGVEVEARPPGKKVKRLSLLSGGERSLTAVAFLISIFKARPSPFYVMDEVEAALDDTNTQRLLTLFEELRQASQLIVITHQKRTMEIADALYGVSMRGDGVTQVVSQRLREKV</sequence>
<dbReference type="Pfam" id="PF06470">
    <property type="entry name" value="SMC_hinge"/>
    <property type="match status" value="1"/>
</dbReference>
<dbReference type="Gene3D" id="3.40.50.300">
    <property type="entry name" value="P-loop containing nucleotide triphosphate hydrolases"/>
    <property type="match status" value="2"/>
</dbReference>
<feature type="region of interest" description="Disordered" evidence="7">
    <location>
        <begin position="262"/>
        <end position="281"/>
    </location>
</feature>
<dbReference type="PIRSF" id="PIRSF005719">
    <property type="entry name" value="SMC"/>
    <property type="match status" value="1"/>
</dbReference>
<dbReference type="InterPro" id="IPR010935">
    <property type="entry name" value="SMC_hinge"/>
</dbReference>
<dbReference type="InterPro" id="IPR024704">
    <property type="entry name" value="SMC"/>
</dbReference>
<evidence type="ECO:0000313" key="10">
    <source>
        <dbReference type="Proteomes" id="UP000651728"/>
    </source>
</evidence>
<protein>
    <recommendedName>
        <fullName evidence="6">Chromosome partition protein Smc</fullName>
    </recommendedName>
</protein>
<dbReference type="HAMAP" id="MF_01894">
    <property type="entry name" value="Smc_prok"/>
    <property type="match status" value="1"/>
</dbReference>
<keyword evidence="4 6" id="KW-0175">Coiled coil</keyword>
<keyword evidence="2 6" id="KW-0547">Nucleotide-binding</keyword>
<feature type="coiled-coil region" evidence="6">
    <location>
        <begin position="709"/>
        <end position="831"/>
    </location>
</feature>
<reference evidence="9 10" key="1">
    <citation type="submission" date="2021-01" db="EMBL/GenBank/DDBJ databases">
        <title>Whole genome shotgun sequence of Microbispora amethystogenes NBRC 101907.</title>
        <authorList>
            <person name="Komaki H."/>
            <person name="Tamura T."/>
        </authorList>
    </citation>
    <scope>NUCLEOTIDE SEQUENCE [LARGE SCALE GENOMIC DNA]</scope>
    <source>
        <strain evidence="9 10">NBRC 101907</strain>
    </source>
</reference>
<evidence type="ECO:0000256" key="7">
    <source>
        <dbReference type="SAM" id="MobiDB-lite"/>
    </source>
</evidence>
<accession>A0ABQ4FGB9</accession>
<dbReference type="SUPFAM" id="SSF75553">
    <property type="entry name" value="Smc hinge domain"/>
    <property type="match status" value="1"/>
</dbReference>
<dbReference type="CDD" id="cd03278">
    <property type="entry name" value="ABC_SMC_barmotin"/>
    <property type="match status" value="1"/>
</dbReference>
<feature type="compositionally biased region" description="Basic and acidic residues" evidence="7">
    <location>
        <begin position="319"/>
        <end position="336"/>
    </location>
</feature>
<evidence type="ECO:0000256" key="6">
    <source>
        <dbReference type="HAMAP-Rule" id="MF_01894"/>
    </source>
</evidence>
<organism evidence="9 10">
    <name type="scientific">Microbispora amethystogenes</name>
    <dbReference type="NCBI Taxonomy" id="1427754"/>
    <lineage>
        <taxon>Bacteria</taxon>
        <taxon>Bacillati</taxon>
        <taxon>Actinomycetota</taxon>
        <taxon>Actinomycetes</taxon>
        <taxon>Streptosporangiales</taxon>
        <taxon>Streptosporangiaceae</taxon>
        <taxon>Microbispora</taxon>
    </lineage>
</organism>
<dbReference type="Proteomes" id="UP000651728">
    <property type="component" value="Unassembled WGS sequence"/>
</dbReference>
<keyword evidence="1 6" id="KW-0963">Cytoplasm</keyword>
<comment type="subunit">
    <text evidence="6">Homodimer.</text>
</comment>
<dbReference type="Gene3D" id="3.30.70.1620">
    <property type="match status" value="1"/>
</dbReference>
<dbReference type="SUPFAM" id="SSF52540">
    <property type="entry name" value="P-loop containing nucleoside triphosphate hydrolases"/>
    <property type="match status" value="1"/>
</dbReference>
<gene>
    <name evidence="6 9" type="primary">smc</name>
    <name evidence="9" type="ORF">Mam01_40040</name>
</gene>
<name>A0ABQ4FGB9_9ACTN</name>
<dbReference type="RefSeq" id="WP_204286763.1">
    <property type="nucleotide sequence ID" value="NZ_BAABEJ010000015.1"/>
</dbReference>
<comment type="similarity">
    <text evidence="6">Belongs to the SMC family.</text>
</comment>
<dbReference type="SMART" id="SM00968">
    <property type="entry name" value="SMC_hinge"/>
    <property type="match status" value="1"/>
</dbReference>
<evidence type="ECO:0000313" key="9">
    <source>
        <dbReference type="EMBL" id="GIH33840.1"/>
    </source>
</evidence>
<comment type="subcellular location">
    <subcellularLocation>
        <location evidence="6">Cytoplasm</location>
    </subcellularLocation>
</comment>
<dbReference type="PANTHER" id="PTHR43977">
    <property type="entry name" value="STRUCTURAL MAINTENANCE OF CHROMOSOMES PROTEIN 3"/>
    <property type="match status" value="1"/>
</dbReference>
<dbReference type="InterPro" id="IPR003395">
    <property type="entry name" value="RecF/RecN/SMC_N"/>
</dbReference>
<feature type="coiled-coil region" evidence="6">
    <location>
        <begin position="167"/>
        <end position="201"/>
    </location>
</feature>
<evidence type="ECO:0000256" key="4">
    <source>
        <dbReference type="ARBA" id="ARBA00023054"/>
    </source>
</evidence>
<feature type="binding site" evidence="6">
    <location>
        <begin position="32"/>
        <end position="39"/>
    </location>
    <ligand>
        <name>ATP</name>
        <dbReference type="ChEBI" id="CHEBI:30616"/>
    </ligand>
</feature>
<proteinExistence type="inferred from homology"/>
<feature type="region of interest" description="Disordered" evidence="7">
    <location>
        <begin position="311"/>
        <end position="336"/>
    </location>
</feature>